<evidence type="ECO:0008006" key="3">
    <source>
        <dbReference type="Google" id="ProtNLM"/>
    </source>
</evidence>
<dbReference type="Pfam" id="PF13669">
    <property type="entry name" value="Glyoxalase_4"/>
    <property type="match status" value="1"/>
</dbReference>
<evidence type="ECO:0000313" key="2">
    <source>
        <dbReference type="Proteomes" id="UP000494119"/>
    </source>
</evidence>
<organism evidence="1 2">
    <name type="scientific">Paraburkholderia caffeinitolerans</name>
    <dbReference type="NCBI Taxonomy" id="1723730"/>
    <lineage>
        <taxon>Bacteria</taxon>
        <taxon>Pseudomonadati</taxon>
        <taxon>Pseudomonadota</taxon>
        <taxon>Betaproteobacteria</taxon>
        <taxon>Burkholderiales</taxon>
        <taxon>Burkholderiaceae</taxon>
        <taxon>Paraburkholderia</taxon>
    </lineage>
</organism>
<gene>
    <name evidence="1" type="ORF">LMG28688_00186</name>
</gene>
<protein>
    <recommendedName>
        <fullName evidence="3">VOC domain-containing protein</fullName>
    </recommendedName>
</protein>
<sequence>MSPALAFHHHGLAVSAPDEAYRFLDALGYASGEALYDPLQRVNLALWTHDALPAVEIVWPGEGKSPIDRILRHGPSIYHTCYATHDANAWLEAMERREIEIVTVSAPTPAILFGGQKVSFHMVSGVGLVELLHLDTVATHIRSESQAATLTTAA</sequence>
<dbReference type="SUPFAM" id="SSF54593">
    <property type="entry name" value="Glyoxalase/Bleomycin resistance protein/Dihydroxybiphenyl dioxygenase"/>
    <property type="match status" value="1"/>
</dbReference>
<dbReference type="RefSeq" id="WP_175194053.1">
    <property type="nucleotide sequence ID" value="NZ_CADIKL010000001.1"/>
</dbReference>
<dbReference type="EMBL" id="CADIKL010000001">
    <property type="protein sequence ID" value="CAB3776203.1"/>
    <property type="molecule type" value="Genomic_DNA"/>
</dbReference>
<dbReference type="AlphaFoldDB" id="A0A6J5FAB2"/>
<proteinExistence type="predicted"/>
<evidence type="ECO:0000313" key="1">
    <source>
        <dbReference type="EMBL" id="CAB3776203.1"/>
    </source>
</evidence>
<dbReference type="InterPro" id="IPR029068">
    <property type="entry name" value="Glyas_Bleomycin-R_OHBP_Dase"/>
</dbReference>
<dbReference type="Gene3D" id="3.10.180.10">
    <property type="entry name" value="2,3-Dihydroxybiphenyl 1,2-Dioxygenase, domain 1"/>
    <property type="match status" value="1"/>
</dbReference>
<accession>A0A6J5FAB2</accession>
<dbReference type="Proteomes" id="UP000494119">
    <property type="component" value="Unassembled WGS sequence"/>
</dbReference>
<name>A0A6J5FAB2_9BURK</name>
<keyword evidence="2" id="KW-1185">Reference proteome</keyword>
<reference evidence="1 2" key="1">
    <citation type="submission" date="2020-04" db="EMBL/GenBank/DDBJ databases">
        <authorList>
            <person name="De Canck E."/>
        </authorList>
    </citation>
    <scope>NUCLEOTIDE SEQUENCE [LARGE SCALE GENOMIC DNA]</scope>
    <source>
        <strain evidence="1 2">LMG 28688</strain>
    </source>
</reference>